<dbReference type="SUPFAM" id="SSF49842">
    <property type="entry name" value="TNF-like"/>
    <property type="match status" value="1"/>
</dbReference>
<dbReference type="Proteomes" id="UP000730482">
    <property type="component" value="Unassembled WGS sequence"/>
</dbReference>
<keyword evidence="2" id="KW-1185">Reference proteome</keyword>
<organism evidence="1 2">
    <name type="scientific">Catenulispora pinistramenti</name>
    <dbReference type="NCBI Taxonomy" id="2705254"/>
    <lineage>
        <taxon>Bacteria</taxon>
        <taxon>Bacillati</taxon>
        <taxon>Actinomycetota</taxon>
        <taxon>Actinomycetes</taxon>
        <taxon>Catenulisporales</taxon>
        <taxon>Catenulisporaceae</taxon>
        <taxon>Catenulispora</taxon>
    </lineage>
</organism>
<evidence type="ECO:0000313" key="2">
    <source>
        <dbReference type="Proteomes" id="UP000730482"/>
    </source>
</evidence>
<reference evidence="1 2" key="1">
    <citation type="submission" date="2020-02" db="EMBL/GenBank/DDBJ databases">
        <title>Acidophilic actinobacteria isolated from forest soil.</title>
        <authorList>
            <person name="Golinska P."/>
        </authorList>
    </citation>
    <scope>NUCLEOTIDE SEQUENCE [LARGE SCALE GENOMIC DNA]</scope>
    <source>
        <strain evidence="1 2">NL8</strain>
    </source>
</reference>
<sequence length="185" mass="19630">MPPLYPLPAPVGVNVAQTGTAALWNTTMPPVANFLLNRPYAYLWQSVAQTLPGTSTSETIPIALDTGVDNAGGHNPNVNNSRYVCQLAGLYHVTGQLGMQTPAEVGTAEPNSSLTISVIGSANSIGTQLRFDQGPANAGGTVQASGYLQLNLGDYVELVATPYFNPITTCTDHRCPRMFIHWVSN</sequence>
<accession>A0ABS5KKA4</accession>
<proteinExistence type="predicted"/>
<gene>
    <name evidence="1" type="ORF">KGQ19_04775</name>
</gene>
<dbReference type="InterPro" id="IPR008983">
    <property type="entry name" value="Tumour_necrosis_fac-like_dom"/>
</dbReference>
<dbReference type="EMBL" id="JAAFYZ010000010">
    <property type="protein sequence ID" value="MBS2546176.1"/>
    <property type="molecule type" value="Genomic_DNA"/>
</dbReference>
<dbReference type="RefSeq" id="WP_212007827.1">
    <property type="nucleotide sequence ID" value="NZ_JAAFYZ010000010.1"/>
</dbReference>
<protein>
    <submittedName>
        <fullName evidence="1">Uncharacterized protein</fullName>
    </submittedName>
</protein>
<name>A0ABS5KKA4_9ACTN</name>
<dbReference type="Gene3D" id="2.60.120.40">
    <property type="match status" value="1"/>
</dbReference>
<comment type="caution">
    <text evidence="1">The sequence shown here is derived from an EMBL/GenBank/DDBJ whole genome shotgun (WGS) entry which is preliminary data.</text>
</comment>
<evidence type="ECO:0000313" key="1">
    <source>
        <dbReference type="EMBL" id="MBS2546176.1"/>
    </source>
</evidence>